<geneLocation type="plasmid" evidence="15 16">
    <name>pdjl-6-4</name>
</geneLocation>
<dbReference type="InterPro" id="IPR013786">
    <property type="entry name" value="AcylCoA_DH/ox_N"/>
</dbReference>
<reference evidence="16" key="1">
    <citation type="journal article" date="2022" name="Environ. Microbiol.">
        <title>Functional analysis, diversity, and distribution of carbendazim hydrolases MheI and CbmA, responsible for the initial step in carbendazim degradation.</title>
        <authorList>
            <person name="Zhang M."/>
            <person name="Bai X."/>
            <person name="Li Q."/>
            <person name="Zhang L."/>
            <person name="Zhu Q."/>
            <person name="Gao S."/>
            <person name="Ke Z."/>
            <person name="Jiang M."/>
            <person name="Hu J."/>
            <person name="Qiu J."/>
            <person name="Hong Q."/>
        </authorList>
    </citation>
    <scope>NUCLEOTIDE SEQUENCE [LARGE SCALE GENOMIC DNA]</scope>
    <source>
        <strain evidence="16">djl-6</strain>
    </source>
</reference>
<feature type="domain" description="Acyl-CoA dehydrogenase/oxidase C-terminal" evidence="12">
    <location>
        <begin position="239"/>
        <end position="385"/>
    </location>
</feature>
<evidence type="ECO:0000256" key="5">
    <source>
        <dbReference type="ARBA" id="ARBA00022827"/>
    </source>
</evidence>
<name>A0AB38RN20_RHOSG</name>
<dbReference type="Gene3D" id="1.20.140.10">
    <property type="entry name" value="Butyryl-CoA Dehydrogenase, subunit A, domain 3"/>
    <property type="match status" value="1"/>
</dbReference>
<dbReference type="GO" id="GO:0003995">
    <property type="term" value="F:acyl-CoA dehydrogenase activity"/>
    <property type="evidence" value="ECO:0007669"/>
    <property type="project" value="InterPro"/>
</dbReference>
<dbReference type="FunFam" id="2.40.110.10:FF:000002">
    <property type="entry name" value="Acyl-CoA dehydrogenase fadE12"/>
    <property type="match status" value="1"/>
</dbReference>
<dbReference type="GO" id="GO:0033539">
    <property type="term" value="P:fatty acid beta-oxidation using acyl-CoA dehydrogenase"/>
    <property type="evidence" value="ECO:0007669"/>
    <property type="project" value="TreeGrafter"/>
</dbReference>
<dbReference type="PANTHER" id="PTHR48083">
    <property type="entry name" value="MEDIUM-CHAIN SPECIFIC ACYL-COA DEHYDROGENASE, MITOCHONDRIAL-RELATED"/>
    <property type="match status" value="1"/>
</dbReference>
<evidence type="ECO:0000256" key="8">
    <source>
        <dbReference type="ARBA" id="ARBA00040394"/>
    </source>
</evidence>
<keyword evidence="15" id="KW-0614">Plasmid</keyword>
<evidence type="ECO:0000259" key="14">
    <source>
        <dbReference type="Pfam" id="PF02771"/>
    </source>
</evidence>
<dbReference type="GO" id="GO:0050660">
    <property type="term" value="F:flavin adenine dinucleotide binding"/>
    <property type="evidence" value="ECO:0007669"/>
    <property type="project" value="InterPro"/>
</dbReference>
<evidence type="ECO:0000256" key="4">
    <source>
        <dbReference type="ARBA" id="ARBA00022630"/>
    </source>
</evidence>
<gene>
    <name evidence="15" type="ORF">M0639_32685</name>
</gene>
<proteinExistence type="inferred from homology"/>
<organism evidence="15 16">
    <name type="scientific">Rhodococcus qingshengii JCM 15477</name>
    <dbReference type="NCBI Taxonomy" id="1303681"/>
    <lineage>
        <taxon>Bacteria</taxon>
        <taxon>Bacillati</taxon>
        <taxon>Actinomycetota</taxon>
        <taxon>Actinomycetes</taxon>
        <taxon>Mycobacteriales</taxon>
        <taxon>Nocardiaceae</taxon>
        <taxon>Rhodococcus</taxon>
        <taxon>Rhodococcus erythropolis group</taxon>
    </lineage>
</organism>
<keyword evidence="4 11" id="KW-0285">Flavoprotein</keyword>
<dbReference type="Proteomes" id="UP000831484">
    <property type="component" value="Plasmid pdjl-6-4"/>
</dbReference>
<accession>A0AB38RN20</accession>
<dbReference type="InterPro" id="IPR006089">
    <property type="entry name" value="Acyl-CoA_DH_CS"/>
</dbReference>
<dbReference type="Pfam" id="PF02771">
    <property type="entry name" value="Acyl-CoA_dh_N"/>
    <property type="match status" value="1"/>
</dbReference>
<dbReference type="GO" id="GO:0005737">
    <property type="term" value="C:cytoplasm"/>
    <property type="evidence" value="ECO:0007669"/>
    <property type="project" value="TreeGrafter"/>
</dbReference>
<dbReference type="InterPro" id="IPR009100">
    <property type="entry name" value="AcylCoA_DH/oxidase_NM_dom_sf"/>
</dbReference>
<evidence type="ECO:0000256" key="2">
    <source>
        <dbReference type="ARBA" id="ARBA00005102"/>
    </source>
</evidence>
<dbReference type="FunFam" id="1.20.140.10:FF:000001">
    <property type="entry name" value="Acyl-CoA dehydrogenase"/>
    <property type="match status" value="1"/>
</dbReference>
<dbReference type="InterPro" id="IPR036250">
    <property type="entry name" value="AcylCo_DH-like_C"/>
</dbReference>
<dbReference type="Gene3D" id="1.10.540.10">
    <property type="entry name" value="Acyl-CoA dehydrogenase/oxidase, N-terminal domain"/>
    <property type="match status" value="1"/>
</dbReference>
<dbReference type="PROSITE" id="PS00072">
    <property type="entry name" value="ACYL_COA_DH_1"/>
    <property type="match status" value="1"/>
</dbReference>
<dbReference type="Pfam" id="PF02770">
    <property type="entry name" value="Acyl-CoA_dh_M"/>
    <property type="match status" value="1"/>
</dbReference>
<dbReference type="SUPFAM" id="SSF47203">
    <property type="entry name" value="Acyl-CoA dehydrogenase C-terminal domain-like"/>
    <property type="match status" value="1"/>
</dbReference>
<dbReference type="InterPro" id="IPR006091">
    <property type="entry name" value="Acyl-CoA_Oxase/DH_mid-dom"/>
</dbReference>
<protein>
    <recommendedName>
        <fullName evidence="8">Acyl-[acyl-carrier-protein] dehydrogenase MbtN</fullName>
    </recommendedName>
    <alternativeName>
        <fullName evidence="9">Mycobactin synthase protein N</fullName>
    </alternativeName>
</protein>
<dbReference type="EMBL" id="CP096567">
    <property type="protein sequence ID" value="UPU46504.1"/>
    <property type="molecule type" value="Genomic_DNA"/>
</dbReference>
<comment type="cofactor">
    <cofactor evidence="1 11">
        <name>FAD</name>
        <dbReference type="ChEBI" id="CHEBI:57692"/>
    </cofactor>
</comment>
<keyword evidence="5 11" id="KW-0274">FAD</keyword>
<dbReference type="InterPro" id="IPR009075">
    <property type="entry name" value="AcylCo_DH/oxidase_C"/>
</dbReference>
<evidence type="ECO:0000256" key="6">
    <source>
        <dbReference type="ARBA" id="ARBA00023002"/>
    </source>
</evidence>
<comment type="catalytic activity">
    <reaction evidence="10">
        <text>a 2,3-saturated acyl-CoA + A = a 2,3-dehydroacyl-CoA + AH2</text>
        <dbReference type="Rhea" id="RHEA:48608"/>
        <dbReference type="ChEBI" id="CHEBI:13193"/>
        <dbReference type="ChEBI" id="CHEBI:17499"/>
        <dbReference type="ChEBI" id="CHEBI:60015"/>
        <dbReference type="ChEBI" id="CHEBI:65111"/>
    </reaction>
</comment>
<dbReference type="InterPro" id="IPR050741">
    <property type="entry name" value="Acyl-CoA_dehydrogenase"/>
</dbReference>
<comment type="pathway">
    <text evidence="2">Siderophore biosynthesis; mycobactin biosynthesis.</text>
</comment>
<evidence type="ECO:0000256" key="9">
    <source>
        <dbReference type="ARBA" id="ARBA00042660"/>
    </source>
</evidence>
<dbReference type="AlphaFoldDB" id="A0AB38RN20"/>
<comment type="function">
    <text evidence="7">Catalyzes the dehydrogenation at the alpha-beta position of ACP-bound acyl chains. This results in the introduction of a double bond in the lipidic chain, which is further transferred to the epsilon-amino group of lysine residue in the mycobactin core by MbtK.</text>
</comment>
<evidence type="ECO:0000256" key="1">
    <source>
        <dbReference type="ARBA" id="ARBA00001974"/>
    </source>
</evidence>
<evidence type="ECO:0000256" key="10">
    <source>
        <dbReference type="ARBA" id="ARBA00052546"/>
    </source>
</evidence>
<sequence length="390" mass="42619">MPNQSRTVIQRNLFDTEHDDLRRSFRSFLEREVVPHDAEWERDQSIPAEIFRKAGAAGFLGPGIAEEHSGMGPVDYRFSVVLNEECSRLGLTGIGQGITVHNDVVLPYLLDHATSEQKDRWLPGVASGEAILAVGMTEPGAGSDLAGITTRAVRDGEDYVVNGSKIFITNGINADLVLAAVRTGPERYAGLSLLMIERGMAGFGRGRNLKKLGMHSQDTAELFFSDVRVPATNLVGSAGDGFALMARHLGQERLNTAIHGVAAARAALDMTIEYLTQRTAFGQKLGSFQNSAFTVAEMRTEIEIAQVFVDRCTVDLIDGRLSSEQAAMAKWWCTELQGRVVDSCLQLFGGYGYMEEYPISRFYADARVTRIFAGTTEIMKKIIGKTDGLG</sequence>
<evidence type="ECO:0000259" key="13">
    <source>
        <dbReference type="Pfam" id="PF02770"/>
    </source>
</evidence>
<evidence type="ECO:0000256" key="7">
    <source>
        <dbReference type="ARBA" id="ARBA00037085"/>
    </source>
</evidence>
<dbReference type="Gene3D" id="2.40.110.10">
    <property type="entry name" value="Butyryl-CoA Dehydrogenase, subunit A, domain 2"/>
    <property type="match status" value="1"/>
</dbReference>
<dbReference type="SUPFAM" id="SSF56645">
    <property type="entry name" value="Acyl-CoA dehydrogenase NM domain-like"/>
    <property type="match status" value="1"/>
</dbReference>
<dbReference type="InterPro" id="IPR037069">
    <property type="entry name" value="AcylCoA_DH/ox_N_sf"/>
</dbReference>
<comment type="similarity">
    <text evidence="3 11">Belongs to the acyl-CoA dehydrogenase family.</text>
</comment>
<evidence type="ECO:0000259" key="12">
    <source>
        <dbReference type="Pfam" id="PF00441"/>
    </source>
</evidence>
<evidence type="ECO:0000256" key="3">
    <source>
        <dbReference type="ARBA" id="ARBA00009347"/>
    </source>
</evidence>
<evidence type="ECO:0000313" key="16">
    <source>
        <dbReference type="Proteomes" id="UP000831484"/>
    </source>
</evidence>
<dbReference type="RefSeq" id="WP_248671237.1">
    <property type="nucleotide sequence ID" value="NZ_CP096567.1"/>
</dbReference>
<dbReference type="PROSITE" id="PS00073">
    <property type="entry name" value="ACYL_COA_DH_2"/>
    <property type="match status" value="1"/>
</dbReference>
<dbReference type="Pfam" id="PF00441">
    <property type="entry name" value="Acyl-CoA_dh_1"/>
    <property type="match status" value="1"/>
</dbReference>
<keyword evidence="6 11" id="KW-0560">Oxidoreductase</keyword>
<evidence type="ECO:0000256" key="11">
    <source>
        <dbReference type="RuleBase" id="RU362125"/>
    </source>
</evidence>
<keyword evidence="16" id="KW-1185">Reference proteome</keyword>
<evidence type="ECO:0000313" key="15">
    <source>
        <dbReference type="EMBL" id="UPU46504.1"/>
    </source>
</evidence>
<dbReference type="PANTHER" id="PTHR48083:SF20">
    <property type="entry name" value="LONG-CHAIN SPECIFIC ACYL-COA DEHYDROGENASE, MITOCHONDRIAL"/>
    <property type="match status" value="1"/>
</dbReference>
<feature type="domain" description="Acyl-CoA dehydrogenase/oxidase N-terminal" evidence="14">
    <location>
        <begin position="16"/>
        <end position="129"/>
    </location>
</feature>
<feature type="domain" description="Acyl-CoA oxidase/dehydrogenase middle" evidence="13">
    <location>
        <begin position="133"/>
        <end position="227"/>
    </location>
</feature>
<dbReference type="InterPro" id="IPR046373">
    <property type="entry name" value="Acyl-CoA_Oxase/DH_mid-dom_sf"/>
</dbReference>